<evidence type="ECO:0000256" key="2">
    <source>
        <dbReference type="ARBA" id="ARBA00004613"/>
    </source>
</evidence>
<dbReference type="GO" id="GO:0043657">
    <property type="term" value="C:host cell"/>
    <property type="evidence" value="ECO:0007669"/>
    <property type="project" value="UniProtKB-SubCell"/>
</dbReference>
<evidence type="ECO:0000259" key="4">
    <source>
        <dbReference type="Pfam" id="PF20147"/>
    </source>
</evidence>
<evidence type="ECO:0000313" key="6">
    <source>
        <dbReference type="Proteomes" id="UP000243217"/>
    </source>
</evidence>
<dbReference type="Proteomes" id="UP000243217">
    <property type="component" value="Unassembled WGS sequence"/>
</dbReference>
<dbReference type="AlphaFoldDB" id="A0A1V9Y9Z2"/>
<name>A0A1V9Y9Z2_9STRA</name>
<keyword evidence="6" id="KW-1185">Reference proteome</keyword>
<comment type="subcellular location">
    <subcellularLocation>
        <location evidence="1">Host cell</location>
    </subcellularLocation>
    <subcellularLocation>
        <location evidence="2">Secreted</location>
    </subcellularLocation>
</comment>
<evidence type="ECO:0000313" key="5">
    <source>
        <dbReference type="EMBL" id="OQR82499.1"/>
    </source>
</evidence>
<sequence>MKKTLLCLEVPRGSVLGVTIEPNQQVWKLKKIFKEKKPATIKCDADQLELYIAKKNGQWLKSKDADVKELKKGVVSDDINALMQDSLEMDPAETIERFAIPDTPTPGDIHVLVLVPENEKTVRYWLVDCTVQNALERKRVRRKVYRLLDTNLAYYDPSLRSNNADVAVEYVGSTLKKTML</sequence>
<dbReference type="Pfam" id="PF20147">
    <property type="entry name" value="Crinkler"/>
    <property type="match status" value="1"/>
</dbReference>
<protein>
    <recommendedName>
        <fullName evidence="4">Crinkler effector protein N-terminal domain-containing protein</fullName>
    </recommendedName>
</protein>
<reference evidence="5 6" key="1">
    <citation type="journal article" date="2014" name="Genome Biol. Evol.">
        <title>The secreted proteins of Achlya hypogyna and Thraustotheca clavata identify the ancestral oomycete secretome and reveal gene acquisitions by horizontal gene transfer.</title>
        <authorList>
            <person name="Misner I."/>
            <person name="Blouin N."/>
            <person name="Leonard G."/>
            <person name="Richards T.A."/>
            <person name="Lane C.E."/>
        </authorList>
    </citation>
    <scope>NUCLEOTIDE SEQUENCE [LARGE SCALE GENOMIC DNA]</scope>
    <source>
        <strain evidence="5 6">ATCC 34112</strain>
    </source>
</reference>
<dbReference type="EMBL" id="JNBS01004682">
    <property type="protein sequence ID" value="OQR82499.1"/>
    <property type="molecule type" value="Genomic_DNA"/>
</dbReference>
<proteinExistence type="predicted"/>
<evidence type="ECO:0000256" key="1">
    <source>
        <dbReference type="ARBA" id="ARBA00004340"/>
    </source>
</evidence>
<organism evidence="5 6">
    <name type="scientific">Thraustotheca clavata</name>
    <dbReference type="NCBI Taxonomy" id="74557"/>
    <lineage>
        <taxon>Eukaryota</taxon>
        <taxon>Sar</taxon>
        <taxon>Stramenopiles</taxon>
        <taxon>Oomycota</taxon>
        <taxon>Saprolegniomycetes</taxon>
        <taxon>Saprolegniales</taxon>
        <taxon>Achlyaceae</taxon>
        <taxon>Thraustotheca</taxon>
    </lineage>
</organism>
<dbReference type="OrthoDB" id="167272at2759"/>
<feature type="domain" description="Crinkler effector protein N-terminal" evidence="4">
    <location>
        <begin position="4"/>
        <end position="113"/>
    </location>
</feature>
<gene>
    <name evidence="5" type="ORF">THRCLA_23206</name>
</gene>
<keyword evidence="3" id="KW-0964">Secreted</keyword>
<evidence type="ECO:0000256" key="3">
    <source>
        <dbReference type="ARBA" id="ARBA00022525"/>
    </source>
</evidence>
<dbReference type="InterPro" id="IPR045379">
    <property type="entry name" value="Crinkler_N"/>
</dbReference>
<comment type="caution">
    <text evidence="5">The sequence shown here is derived from an EMBL/GenBank/DDBJ whole genome shotgun (WGS) entry which is preliminary data.</text>
</comment>
<accession>A0A1V9Y9Z2</accession>
<dbReference type="GO" id="GO:0005576">
    <property type="term" value="C:extracellular region"/>
    <property type="evidence" value="ECO:0007669"/>
    <property type="project" value="UniProtKB-SubCell"/>
</dbReference>